<evidence type="ECO:0000313" key="4">
    <source>
        <dbReference type="Proteomes" id="UP001500432"/>
    </source>
</evidence>
<keyword evidence="4" id="KW-1185">Reference proteome</keyword>
<gene>
    <name evidence="3" type="ORF">GCM10009849_01450</name>
</gene>
<feature type="compositionally biased region" description="Gly residues" evidence="1">
    <location>
        <begin position="211"/>
        <end position="230"/>
    </location>
</feature>
<evidence type="ECO:0000313" key="3">
    <source>
        <dbReference type="EMBL" id="GAA2196420.1"/>
    </source>
</evidence>
<evidence type="ECO:0000256" key="1">
    <source>
        <dbReference type="SAM" id="MobiDB-lite"/>
    </source>
</evidence>
<feature type="transmembrane region" description="Helical" evidence="2">
    <location>
        <begin position="98"/>
        <end position="118"/>
    </location>
</feature>
<proteinExistence type="predicted"/>
<feature type="compositionally biased region" description="Polar residues" evidence="1">
    <location>
        <begin position="172"/>
        <end position="182"/>
    </location>
</feature>
<keyword evidence="2" id="KW-0472">Membrane</keyword>
<dbReference type="RefSeq" id="WP_344297509.1">
    <property type="nucleotide sequence ID" value="NZ_BAAAQW010000001.1"/>
</dbReference>
<keyword evidence="2" id="KW-1133">Transmembrane helix</keyword>
<reference evidence="4" key="1">
    <citation type="journal article" date="2019" name="Int. J. Syst. Evol. Microbiol.">
        <title>The Global Catalogue of Microorganisms (GCM) 10K type strain sequencing project: providing services to taxonomists for standard genome sequencing and annotation.</title>
        <authorList>
            <consortium name="The Broad Institute Genomics Platform"/>
            <consortium name="The Broad Institute Genome Sequencing Center for Infectious Disease"/>
            <person name="Wu L."/>
            <person name="Ma J."/>
        </authorList>
    </citation>
    <scope>NUCLEOTIDE SEQUENCE [LARGE SCALE GENOMIC DNA]</scope>
    <source>
        <strain evidence="4">JCM 16034</strain>
    </source>
</reference>
<evidence type="ECO:0000256" key="2">
    <source>
        <dbReference type="SAM" id="Phobius"/>
    </source>
</evidence>
<comment type="caution">
    <text evidence="3">The sequence shown here is derived from an EMBL/GenBank/DDBJ whole genome shotgun (WGS) entry which is preliminary data.</text>
</comment>
<dbReference type="EMBL" id="BAAAQW010000001">
    <property type="protein sequence ID" value="GAA2196420.1"/>
    <property type="molecule type" value="Genomic_DNA"/>
</dbReference>
<organism evidence="3 4">
    <name type="scientific">Sinomonas flava</name>
    <dbReference type="NCBI Taxonomy" id="496857"/>
    <lineage>
        <taxon>Bacteria</taxon>
        <taxon>Bacillati</taxon>
        <taxon>Actinomycetota</taxon>
        <taxon>Actinomycetes</taxon>
        <taxon>Micrococcales</taxon>
        <taxon>Micrococcaceae</taxon>
        <taxon>Sinomonas</taxon>
    </lineage>
</organism>
<dbReference type="Proteomes" id="UP001500432">
    <property type="component" value="Unassembled WGS sequence"/>
</dbReference>
<keyword evidence="2" id="KW-0812">Transmembrane</keyword>
<sequence length="240" mass="23713">MTQVEAVLAEEGLEHDAELRRALAQLPSLRPAVAPGLSPELAAVFSRAAGAPWADVPVTAQLAVVPSAPVIQLSRAEARRAEAAAASAARPRWRRRGVVIGAVVAAGMGLGVSGVAALSSQGWEAWPSGFAHVLPSEAAGQDAHPATPQAPARSEAAAVQPAQPESPAAKSGTAQSSPSASPQDGDAQGGDQTRPKGGTGSSGTQSSQGGNSQGGNSQGSTGQGGSGQTGRQGNSQGSNR</sequence>
<name>A0ABP5NBA7_9MICC</name>
<feature type="region of interest" description="Disordered" evidence="1">
    <location>
        <begin position="139"/>
        <end position="240"/>
    </location>
</feature>
<accession>A0ABP5NBA7</accession>
<feature type="compositionally biased region" description="Low complexity" evidence="1">
    <location>
        <begin position="231"/>
        <end position="240"/>
    </location>
</feature>
<protein>
    <submittedName>
        <fullName evidence="3">Uncharacterized protein</fullName>
    </submittedName>
</protein>